<dbReference type="PANTHER" id="PTHR42722">
    <property type="entry name" value="LEUCINE DEHYDROGENASE"/>
    <property type="match status" value="1"/>
</dbReference>
<sequence length="348" mass="38242">MMVNLQNQLKSEVGVLAEYISDELSVFIVAENKPDDHPANGGLRLLNYETDMECLQDGFRLANLMKSKHDLYSTGFSGGKVVARSSDISSVKEKLISVTSELLENLDGRMITGCDLNTDVNDMEKLYKLTPHVLAAVNSNVDASTATAMGVIGAFEAFEKCIQCDLSNGVLVHGCGSVGSIVAYELIKRDIKTYVVDIDLEKTDIEGAISLGNDENWYRKDFDVILPCSISGLINKNISQFLLNSKAIISAANAPFENDKIPQKLRDSNVVIVPDPLVNAGAVIADSIERYAPFKWSKTSPEKVYDFVKSEVKKKCISYLALEQSGLASQEILELIKNEKQEIIGELF</sequence>
<proteinExistence type="inferred from homology"/>
<dbReference type="SUPFAM" id="SSF51735">
    <property type="entry name" value="NAD(P)-binding Rossmann-fold domains"/>
    <property type="match status" value="1"/>
</dbReference>
<name>Q1PL13_PROMR</name>
<comment type="similarity">
    <text evidence="1">Belongs to the Glu/Leu/Phe/Val dehydrogenases family.</text>
</comment>
<dbReference type="GO" id="GO:0016639">
    <property type="term" value="F:oxidoreductase activity, acting on the CH-NH2 group of donors, NAD or NADP as acceptor"/>
    <property type="evidence" value="ECO:0007669"/>
    <property type="project" value="InterPro"/>
</dbReference>
<dbReference type="SMART" id="SM00839">
    <property type="entry name" value="ELFV_dehydrog"/>
    <property type="match status" value="1"/>
</dbReference>
<organism evidence="3">
    <name type="scientific">uncultured Prochlorococcus marinus clone ASNC2259</name>
    <dbReference type="NCBI Taxonomy" id="379367"/>
    <lineage>
        <taxon>Bacteria</taxon>
        <taxon>Bacillati</taxon>
        <taxon>Cyanobacteriota</taxon>
        <taxon>Cyanophyceae</taxon>
        <taxon>Synechococcales</taxon>
        <taxon>Prochlorococcaceae</taxon>
        <taxon>Prochlorococcus</taxon>
    </lineage>
</organism>
<dbReference type="PANTHER" id="PTHR42722:SF1">
    <property type="entry name" value="VALINE DEHYDROGENASE"/>
    <property type="match status" value="1"/>
</dbReference>
<evidence type="ECO:0000256" key="1">
    <source>
        <dbReference type="ARBA" id="ARBA00006382"/>
    </source>
</evidence>
<dbReference type="InterPro" id="IPR046346">
    <property type="entry name" value="Aminoacid_DH-like_N_sf"/>
</dbReference>
<gene>
    <name evidence="3" type="ORF">ASNC2259_0015</name>
</gene>
<dbReference type="AlphaFoldDB" id="Q1PL13"/>
<dbReference type="SUPFAM" id="SSF53223">
    <property type="entry name" value="Aminoacid dehydrogenase-like, N-terminal domain"/>
    <property type="match status" value="1"/>
</dbReference>
<dbReference type="InterPro" id="IPR036291">
    <property type="entry name" value="NAD(P)-bd_dom_sf"/>
</dbReference>
<evidence type="ECO:0000313" key="3">
    <source>
        <dbReference type="EMBL" id="ABE10862.1"/>
    </source>
</evidence>
<dbReference type="Pfam" id="PF00208">
    <property type="entry name" value="ELFV_dehydrog"/>
    <property type="match status" value="1"/>
</dbReference>
<protein>
    <submittedName>
        <fullName evidence="3">Putative leucine dehydrogenase</fullName>
    </submittedName>
</protein>
<reference evidence="3" key="2">
    <citation type="submission" date="2006-04" db="EMBL/GenBank/DDBJ databases">
        <title>Sequencing of the draft fosmids and assembly of Prochlorococcus marinus environmental genome fragment.</title>
        <authorList>
            <consortium name="US DOE Joint Genome Institute (JGI)"/>
            <person name="Copeland A."/>
            <person name="Lucas S."/>
            <person name="Lapidus A."/>
            <person name="Barry K."/>
            <person name="Detter J.C."/>
            <person name="Glavina T."/>
            <person name="Hammon N."/>
            <person name="Israni S."/>
            <person name="Richardson P."/>
        </authorList>
    </citation>
    <scope>NUCLEOTIDE SEQUENCE</scope>
</reference>
<dbReference type="EMBL" id="DQ366715">
    <property type="protein sequence ID" value="ABE10862.1"/>
    <property type="molecule type" value="Genomic_DNA"/>
</dbReference>
<dbReference type="InterPro" id="IPR006096">
    <property type="entry name" value="Glu/Leu/Phe/Val/Trp_DH_C"/>
</dbReference>
<feature type="domain" description="Glutamate/phenylalanine/leucine/valine/L-tryptophan dehydrogenase C-terminal" evidence="2">
    <location>
        <begin position="141"/>
        <end position="330"/>
    </location>
</feature>
<dbReference type="InterPro" id="IPR016211">
    <property type="entry name" value="Glu/Phe/Leu/Val/Trp_DH_bac/arc"/>
</dbReference>
<reference evidence="3" key="1">
    <citation type="journal article" date="2006" name="Science">
        <title>Genomic islands and the ecology and evolution of Prochlorococcus.</title>
        <authorList>
            <person name="Coleman M.L."/>
            <person name="Sullivan M.B."/>
            <person name="Martiny A.C."/>
            <person name="Steglich C."/>
            <person name="Barry K."/>
            <person name="Delong E.F."/>
            <person name="Chisholm S.W."/>
        </authorList>
    </citation>
    <scope>NUCLEOTIDE SEQUENCE</scope>
</reference>
<dbReference type="GO" id="GO:0006520">
    <property type="term" value="P:amino acid metabolic process"/>
    <property type="evidence" value="ECO:0007669"/>
    <property type="project" value="InterPro"/>
</dbReference>
<dbReference type="Gene3D" id="3.40.50.720">
    <property type="entry name" value="NAD(P)-binding Rossmann-like Domain"/>
    <property type="match status" value="1"/>
</dbReference>
<dbReference type="Gene3D" id="3.40.50.10860">
    <property type="entry name" value="Leucine Dehydrogenase, chain A, domain 1"/>
    <property type="match status" value="1"/>
</dbReference>
<evidence type="ECO:0000259" key="2">
    <source>
        <dbReference type="SMART" id="SM00839"/>
    </source>
</evidence>
<accession>Q1PL13</accession>